<accession>A0AAV8TVY6</accession>
<comment type="pathway">
    <text evidence="2">Protein modification; protein glycosylation.</text>
</comment>
<reference evidence="8 9" key="1">
    <citation type="submission" date="2021-09" db="EMBL/GenBank/DDBJ databases">
        <title>Genomic insights and catalytic innovation underlie evolution of tropane alkaloids biosynthesis.</title>
        <authorList>
            <person name="Wang Y.-J."/>
            <person name="Tian T."/>
            <person name="Huang J.-P."/>
            <person name="Huang S.-X."/>
        </authorList>
    </citation>
    <scope>NUCLEOTIDE SEQUENCE [LARGE SCALE GENOMIC DNA]</scope>
    <source>
        <strain evidence="8">KIB-2018</strain>
        <tissue evidence="8">Leaf</tissue>
    </source>
</reference>
<proteinExistence type="predicted"/>
<organism evidence="8 9">
    <name type="scientific">Erythroxylum novogranatense</name>
    <dbReference type="NCBI Taxonomy" id="1862640"/>
    <lineage>
        <taxon>Eukaryota</taxon>
        <taxon>Viridiplantae</taxon>
        <taxon>Streptophyta</taxon>
        <taxon>Embryophyta</taxon>
        <taxon>Tracheophyta</taxon>
        <taxon>Spermatophyta</taxon>
        <taxon>Magnoliopsida</taxon>
        <taxon>eudicotyledons</taxon>
        <taxon>Gunneridae</taxon>
        <taxon>Pentapetalae</taxon>
        <taxon>rosids</taxon>
        <taxon>fabids</taxon>
        <taxon>Malpighiales</taxon>
        <taxon>Erythroxylaceae</taxon>
        <taxon>Erythroxylum</taxon>
    </lineage>
</organism>
<dbReference type="Pfam" id="PF02544">
    <property type="entry name" value="Steroid_dh"/>
    <property type="match status" value="1"/>
</dbReference>
<dbReference type="GO" id="GO:0006488">
    <property type="term" value="P:dolichol-linked oligosaccharide biosynthetic process"/>
    <property type="evidence" value="ECO:0007669"/>
    <property type="project" value="InterPro"/>
</dbReference>
<feature type="transmembrane region" description="Helical" evidence="6">
    <location>
        <begin position="60"/>
        <end position="83"/>
    </location>
</feature>
<dbReference type="GO" id="GO:0005783">
    <property type="term" value="C:endoplasmic reticulum"/>
    <property type="evidence" value="ECO:0007669"/>
    <property type="project" value="TreeGrafter"/>
</dbReference>
<comment type="subcellular location">
    <subcellularLocation>
        <location evidence="1">Membrane</location>
        <topology evidence="1">Multi-pass membrane protein</topology>
    </subcellularLocation>
</comment>
<evidence type="ECO:0000256" key="5">
    <source>
        <dbReference type="ARBA" id="ARBA00023136"/>
    </source>
</evidence>
<evidence type="ECO:0000256" key="4">
    <source>
        <dbReference type="ARBA" id="ARBA00022989"/>
    </source>
</evidence>
<sequence length="335" mass="38784">MEMRLEWLLGLAWIASTSPILIASLPSTQLSYFHDLVMRFAGRGKIVQPSAKKFTVPQRFFLHFYVFGVMWTTLLLVVTWHYASKTAPMGSLDELTYATDLFGDSHVLSSGVPHLLNAEQRYRVWLSVLLLLLMEIQVSRRLYETAYVFKYSSSARLHILGYLTGFFFYTVAPLSLCHICVLEALNFAAEEAVGFKVRRQELSQIEFSWQTHVKPITRLGWCQWTGAAIFAWGWLHQYRCHTILGSLRKRREQTDQYAIPRGDWFEIVSSPHFLAEMVIYLGLLVASGGTNFIMWLLLLFVVSNLAFAAAETHRWYLKKFANYPRNRWAVIPFVY</sequence>
<dbReference type="Proteomes" id="UP001159364">
    <property type="component" value="Linkage Group LG03"/>
</dbReference>
<comment type="caution">
    <text evidence="8">The sequence shown here is derived from an EMBL/GenBank/DDBJ whole genome shotgun (WGS) entry which is preliminary data.</text>
</comment>
<evidence type="ECO:0000256" key="6">
    <source>
        <dbReference type="SAM" id="Phobius"/>
    </source>
</evidence>
<dbReference type="GO" id="GO:0003865">
    <property type="term" value="F:3-oxo-5-alpha-steroid 4-dehydrogenase activity"/>
    <property type="evidence" value="ECO:0007669"/>
    <property type="project" value="TreeGrafter"/>
</dbReference>
<dbReference type="PROSITE" id="PS50244">
    <property type="entry name" value="S5A_REDUCTASE"/>
    <property type="match status" value="1"/>
</dbReference>
<evidence type="ECO:0000313" key="8">
    <source>
        <dbReference type="EMBL" id="KAJ8771062.1"/>
    </source>
</evidence>
<protein>
    <recommendedName>
        <fullName evidence="7">3-oxo-5-alpha-steroid 4-dehydrogenase C-terminal domain-containing protein</fullName>
    </recommendedName>
</protein>
<feature type="domain" description="3-oxo-5-alpha-steroid 4-dehydrogenase C-terminal" evidence="7">
    <location>
        <begin position="205"/>
        <end position="335"/>
    </location>
</feature>
<evidence type="ECO:0000256" key="3">
    <source>
        <dbReference type="ARBA" id="ARBA00022692"/>
    </source>
</evidence>
<evidence type="ECO:0000256" key="1">
    <source>
        <dbReference type="ARBA" id="ARBA00004141"/>
    </source>
</evidence>
<name>A0AAV8TVY6_9ROSI</name>
<dbReference type="EMBL" id="JAIWQS010000003">
    <property type="protein sequence ID" value="KAJ8771062.1"/>
    <property type="molecule type" value="Genomic_DNA"/>
</dbReference>
<dbReference type="GO" id="GO:0016095">
    <property type="term" value="P:polyprenol catabolic process"/>
    <property type="evidence" value="ECO:0007669"/>
    <property type="project" value="TreeGrafter"/>
</dbReference>
<dbReference type="PANTHER" id="PTHR14624">
    <property type="entry name" value="DFG10 PROTEIN"/>
    <property type="match status" value="1"/>
</dbReference>
<feature type="transmembrane region" description="Helical" evidence="6">
    <location>
        <begin position="159"/>
        <end position="189"/>
    </location>
</feature>
<dbReference type="GO" id="GO:0016020">
    <property type="term" value="C:membrane"/>
    <property type="evidence" value="ECO:0007669"/>
    <property type="project" value="UniProtKB-SubCell"/>
</dbReference>
<evidence type="ECO:0000259" key="7">
    <source>
        <dbReference type="Pfam" id="PF02544"/>
    </source>
</evidence>
<keyword evidence="4 6" id="KW-1133">Transmembrane helix</keyword>
<keyword evidence="9" id="KW-1185">Reference proteome</keyword>
<dbReference type="PANTHER" id="PTHR14624:SF2">
    <property type="entry name" value="POLYPRENOL REDUCTASE"/>
    <property type="match status" value="1"/>
</dbReference>
<gene>
    <name evidence="8" type="ORF">K2173_023387</name>
</gene>
<dbReference type="InterPro" id="IPR039698">
    <property type="entry name" value="Dfg10/SRD5A3"/>
</dbReference>
<evidence type="ECO:0000313" key="9">
    <source>
        <dbReference type="Proteomes" id="UP001159364"/>
    </source>
</evidence>
<dbReference type="InterPro" id="IPR001104">
    <property type="entry name" value="3-oxo-5_a-steroid_4-DH_C"/>
</dbReference>
<keyword evidence="3 6" id="KW-0812">Transmembrane</keyword>
<keyword evidence="5 6" id="KW-0472">Membrane</keyword>
<evidence type="ECO:0000256" key="2">
    <source>
        <dbReference type="ARBA" id="ARBA00004922"/>
    </source>
</evidence>
<dbReference type="AlphaFoldDB" id="A0AAV8TVY6"/>